<evidence type="ECO:0000256" key="3">
    <source>
        <dbReference type="ARBA" id="ARBA00022528"/>
    </source>
</evidence>
<keyword evidence="11 16" id="KW-0520">NAD</keyword>
<evidence type="ECO:0000256" key="1">
    <source>
        <dbReference type="ARBA" id="ARBA00004141"/>
    </source>
</evidence>
<feature type="domain" description="NADH:quinone oxidoreductase/Mrp antiporter transmembrane" evidence="17">
    <location>
        <begin position="146"/>
        <end position="442"/>
    </location>
</feature>
<dbReference type="InterPro" id="IPR045693">
    <property type="entry name" value="Ndh2_N"/>
</dbReference>
<keyword evidence="6 16" id="KW-0874">Quinone</keyword>
<evidence type="ECO:0000256" key="16">
    <source>
        <dbReference type="HAMAP-Rule" id="MF_00445"/>
    </source>
</evidence>
<keyword evidence="4 19" id="KW-0934">Plastid</keyword>
<proteinExistence type="inferred from homology"/>
<keyword evidence="7 16" id="KW-0521">NADP</keyword>
<dbReference type="EMBL" id="MN199153">
    <property type="protein sequence ID" value="QXI85553.1"/>
    <property type="molecule type" value="Genomic_DNA"/>
</dbReference>
<feature type="transmembrane region" description="Helical" evidence="16">
    <location>
        <begin position="427"/>
        <end position="448"/>
    </location>
</feature>
<dbReference type="NCBIfam" id="TIGR01770">
    <property type="entry name" value="NDH_I_N"/>
    <property type="match status" value="1"/>
</dbReference>
<feature type="transmembrane region" description="Helical" evidence="16">
    <location>
        <begin position="323"/>
        <end position="342"/>
    </location>
</feature>
<dbReference type="GeneID" id="58917089"/>
<evidence type="ECO:0000256" key="9">
    <source>
        <dbReference type="ARBA" id="ARBA00022967"/>
    </source>
</evidence>
<keyword evidence="2 16" id="KW-0813">Transport</keyword>
<evidence type="ECO:0000256" key="8">
    <source>
        <dbReference type="ARBA" id="ARBA00022957"/>
    </source>
</evidence>
<dbReference type="Pfam" id="PF19530">
    <property type="entry name" value="Ndh2_N"/>
    <property type="match status" value="1"/>
</dbReference>
<reference evidence="19" key="1">
    <citation type="journal article" date="2020" name="Mitochondrial DNA Part B Resour">
        <title>Characterization of the complete chloroplast genome of Gentiana rhodantha (Gentianaceae).</title>
        <authorList>
            <person name="Ling L.-Z."/>
        </authorList>
    </citation>
    <scope>NUCLEOTIDE SEQUENCE</scope>
</reference>
<keyword evidence="10 16" id="KW-1133">Transmembrane helix</keyword>
<name>A0A7D7D7V7_9GENT</name>
<feature type="transmembrane region" description="Helical" evidence="16">
    <location>
        <begin position="99"/>
        <end position="119"/>
    </location>
</feature>
<dbReference type="GO" id="GO:0019684">
    <property type="term" value="P:photosynthesis, light reaction"/>
    <property type="evidence" value="ECO:0007669"/>
    <property type="project" value="UniProtKB-UniRule"/>
</dbReference>
<evidence type="ECO:0000256" key="2">
    <source>
        <dbReference type="ARBA" id="ARBA00022448"/>
    </source>
</evidence>
<dbReference type="RefSeq" id="YP_009918885.1">
    <property type="nucleotide sequence ID" value="NC_050307.1"/>
</dbReference>
<comment type="function">
    <text evidence="16">NDH shuttles electrons from NAD(P)H:plastoquinone, via FMN and iron-sulfur (Fe-S) centers, to quinones in the photosynthetic chain and possibly in a chloroplast respiratory chain. The immediate electron acceptor for the enzyme in this species is believed to be plastoquinone. Couples the redox reaction to proton translocation, and thus conserves the redox energy in a proton gradient.</text>
</comment>
<keyword evidence="3 19" id="KW-0150">Chloroplast</keyword>
<dbReference type="GO" id="GO:0048038">
    <property type="term" value="F:quinone binding"/>
    <property type="evidence" value="ECO:0007669"/>
    <property type="project" value="UniProtKB-KW"/>
</dbReference>
<evidence type="ECO:0000256" key="15">
    <source>
        <dbReference type="ARBA" id="ARBA00048026"/>
    </source>
</evidence>
<feature type="transmembrane region" description="Helical" evidence="16">
    <location>
        <begin position="348"/>
        <end position="372"/>
    </location>
</feature>
<feature type="transmembrane region" description="Helical" evidence="16">
    <location>
        <begin position="58"/>
        <end position="79"/>
    </location>
</feature>
<dbReference type="GeneID" id="58917044"/>
<dbReference type="RefSeq" id="YP_009918870.1">
    <property type="nucleotide sequence ID" value="NC_050307.1"/>
</dbReference>
<feature type="transmembrane region" description="Helical" evidence="16">
    <location>
        <begin position="22"/>
        <end position="46"/>
    </location>
</feature>
<comment type="similarity">
    <text evidence="16">Belongs to the complex I subunit 2 family.</text>
</comment>
<dbReference type="EMBL" id="MW697085">
    <property type="protein sequence ID" value="QWK39647.1"/>
    <property type="molecule type" value="Genomic_DNA"/>
</dbReference>
<feature type="transmembrane region" description="Helical" evidence="16">
    <location>
        <begin position="223"/>
        <end position="244"/>
    </location>
</feature>
<feature type="transmembrane region" description="Helical" evidence="16">
    <location>
        <begin position="296"/>
        <end position="316"/>
    </location>
</feature>
<evidence type="ECO:0000313" key="21">
    <source>
        <dbReference type="EMBL" id="QXI85553.1"/>
    </source>
</evidence>
<dbReference type="GO" id="GO:0008137">
    <property type="term" value="F:NADH dehydrogenase (ubiquinone) activity"/>
    <property type="evidence" value="ECO:0007669"/>
    <property type="project" value="InterPro"/>
</dbReference>
<evidence type="ECO:0000256" key="6">
    <source>
        <dbReference type="ARBA" id="ARBA00022719"/>
    </source>
</evidence>
<accession>A0A7D7D7V7</accession>
<evidence type="ECO:0000256" key="7">
    <source>
        <dbReference type="ARBA" id="ARBA00022857"/>
    </source>
</evidence>
<keyword evidence="5 16" id="KW-0812">Transmembrane</keyword>
<dbReference type="PANTHER" id="PTHR22773">
    <property type="entry name" value="NADH DEHYDROGENASE"/>
    <property type="match status" value="1"/>
</dbReference>
<evidence type="ECO:0000256" key="11">
    <source>
        <dbReference type="ARBA" id="ARBA00023027"/>
    </source>
</evidence>
<feature type="domain" description="NAD(P)H-quinone oxidoreductase subunit 2 N-terminal" evidence="18">
    <location>
        <begin position="18"/>
        <end position="117"/>
    </location>
</feature>
<comment type="catalytic activity">
    <reaction evidence="14 16">
        <text>a plastoquinone + NADPH + (n+1) H(+)(in) = a plastoquinol + NADP(+) + n H(+)(out)</text>
        <dbReference type="Rhea" id="RHEA:42612"/>
        <dbReference type="Rhea" id="RHEA-COMP:9561"/>
        <dbReference type="Rhea" id="RHEA-COMP:9562"/>
        <dbReference type="ChEBI" id="CHEBI:15378"/>
        <dbReference type="ChEBI" id="CHEBI:17757"/>
        <dbReference type="ChEBI" id="CHEBI:57783"/>
        <dbReference type="ChEBI" id="CHEBI:58349"/>
        <dbReference type="ChEBI" id="CHEBI:62192"/>
    </reaction>
</comment>
<evidence type="ECO:0000259" key="17">
    <source>
        <dbReference type="Pfam" id="PF00361"/>
    </source>
</evidence>
<dbReference type="GO" id="GO:0042773">
    <property type="term" value="P:ATP synthesis coupled electron transport"/>
    <property type="evidence" value="ECO:0007669"/>
    <property type="project" value="InterPro"/>
</dbReference>
<dbReference type="EC" id="7.1.1.-" evidence="16"/>
<feature type="transmembrane region" description="Helical" evidence="16">
    <location>
        <begin position="480"/>
        <end position="505"/>
    </location>
</feature>
<keyword evidence="12 16" id="KW-0793">Thylakoid</keyword>
<dbReference type="EMBL" id="MN822304">
    <property type="protein sequence ID" value="QMJ96082.1"/>
    <property type="molecule type" value="Genomic_DNA"/>
</dbReference>
<evidence type="ECO:0000313" key="20">
    <source>
        <dbReference type="EMBL" id="QWK39646.1"/>
    </source>
</evidence>
<protein>
    <recommendedName>
        <fullName evidence="16">NAD(P)H-quinone oxidoreductase subunit 2, chloroplastic</fullName>
        <ecNumber evidence="16">7.1.1.-</ecNumber>
    </recommendedName>
    <alternativeName>
        <fullName evidence="16">NAD(P)H dehydrogenase, subunit 2</fullName>
    </alternativeName>
    <alternativeName>
        <fullName evidence="16">NADH-plastoquinone oxidoreductase subunit 2</fullName>
    </alternativeName>
</protein>
<evidence type="ECO:0000256" key="5">
    <source>
        <dbReference type="ARBA" id="ARBA00022692"/>
    </source>
</evidence>
<dbReference type="HAMAP" id="MF_00445">
    <property type="entry name" value="NDH1_NuoN_1"/>
    <property type="match status" value="1"/>
</dbReference>
<keyword evidence="13 16" id="KW-0472">Membrane</keyword>
<sequence length="510" mass="56783">MIWHVQNENFILDSTRIFMKAFHLLLFDGSLIFPECILIFGLILLLMIDSTSDQKDILWFYFISSTSLVMSITALLVRWREEPMISFSGNFQTNNFNEIFQFLILLCSTLCIPLSVEYIECTEMSITEFLLFILTATLGGMFLCGANDFITIFVAPECFSLCSYLLSGYTKKDVRSNEATMKYLLMGGASSSILVHAFSWLYGSSGGEIELQEIVNGLIKTQMYNSPGISIALIFITVGIGFKLSLAPSHQWTPDVYEGSPTPVVAFLSVTSKVAASASATRIFDIPFYFSSNEWHLLLEILAILSMILGNLIAITQTSMKRMLAYSSIGQIGYVIIGIIVGDSNDGYASMITYMLFYISMNLGTFACIVLFGLRTGTDNIRDYAGLYTKDPFLALSLALCLLSLGGLPPLAGFFGKLYLFWCGWRAGLYFLVLIGLLTSVVSIYYYLKVIKLLMTGRNQEITPHVRNYRRSPLRSNNSIELSMIVCVIASTIPGISMNPIIAIAQDTLF</sequence>
<reference evidence="20" key="3">
    <citation type="submission" date="2021-03" db="EMBL/GenBank/DDBJ databases">
        <title>The complete chloroplast genome of Gentiana rhodantha and its phylogenetic analysis.</title>
        <authorList>
            <person name="Zhang J."/>
        </authorList>
    </citation>
    <scope>NUCLEOTIDE SEQUENCE</scope>
</reference>
<evidence type="ECO:0000259" key="18">
    <source>
        <dbReference type="Pfam" id="PF19530"/>
    </source>
</evidence>
<feature type="transmembrane region" description="Helical" evidence="16">
    <location>
        <begin position="181"/>
        <end position="203"/>
    </location>
</feature>
<feature type="transmembrane region" description="Helical" evidence="16">
    <location>
        <begin position="393"/>
        <end position="415"/>
    </location>
</feature>
<reference evidence="21" key="2">
    <citation type="journal article" date="2021" name="Ecol. Evol.">
        <title>Lineage-specific plastid degradation in subtribe Gentianinae (Gentianaceae).</title>
        <authorList>
            <person name="Fu P.C."/>
            <person name="Sun S.S."/>
            <person name="Twyford A.D."/>
            <person name="Li B.B."/>
            <person name="Zhou R.Q."/>
            <person name="Chen S.L."/>
            <person name="Gao Q.B."/>
            <person name="Favre A."/>
        </authorList>
    </citation>
    <scope>NUCLEOTIDE SEQUENCE</scope>
</reference>
<dbReference type="InterPro" id="IPR001750">
    <property type="entry name" value="ND/Mrp_TM"/>
</dbReference>
<evidence type="ECO:0000256" key="13">
    <source>
        <dbReference type="ARBA" id="ARBA00023136"/>
    </source>
</evidence>
<dbReference type="NCBIfam" id="NF002701">
    <property type="entry name" value="PRK02504.1"/>
    <property type="match status" value="1"/>
</dbReference>
<evidence type="ECO:0000256" key="12">
    <source>
        <dbReference type="ARBA" id="ARBA00023078"/>
    </source>
</evidence>
<feature type="transmembrane region" description="Helical" evidence="16">
    <location>
        <begin position="126"/>
        <end position="143"/>
    </location>
</feature>
<comment type="subunit">
    <text evidence="16">NDH is composed of at least 16 different subunits, 5 of which are encoded in the nucleus.</text>
</comment>
<evidence type="ECO:0000256" key="14">
    <source>
        <dbReference type="ARBA" id="ARBA00047726"/>
    </source>
</evidence>
<dbReference type="GO" id="GO:0016655">
    <property type="term" value="F:oxidoreductase activity, acting on NAD(P)H, quinone or similar compound as acceptor"/>
    <property type="evidence" value="ECO:0007669"/>
    <property type="project" value="UniProtKB-UniRule"/>
</dbReference>
<dbReference type="EMBL" id="MN199153">
    <property type="protein sequence ID" value="QXI85568.1"/>
    <property type="molecule type" value="Genomic_DNA"/>
</dbReference>
<evidence type="ECO:0000313" key="19">
    <source>
        <dbReference type="EMBL" id="QMJ96082.1"/>
    </source>
</evidence>
<gene>
    <name evidence="16 19" type="primary">ndhB</name>
</gene>
<geneLocation type="chloroplast" evidence="19"/>
<dbReference type="InterPro" id="IPR010096">
    <property type="entry name" value="NADH-Q_OxRdtase_suN/2"/>
</dbReference>
<dbReference type="EMBL" id="MW697085">
    <property type="protein sequence ID" value="QWK39646.1"/>
    <property type="molecule type" value="Genomic_DNA"/>
</dbReference>
<evidence type="ECO:0000256" key="10">
    <source>
        <dbReference type="ARBA" id="ARBA00022989"/>
    </source>
</evidence>
<dbReference type="EMBL" id="MN822304">
    <property type="protein sequence ID" value="QMJ96081.1"/>
    <property type="molecule type" value="Genomic_DNA"/>
</dbReference>
<keyword evidence="9 16" id="KW-1278">Translocase</keyword>
<comment type="catalytic activity">
    <reaction evidence="15 16">
        <text>a plastoquinone + NADH + (n+1) H(+)(in) = a plastoquinol + NAD(+) + n H(+)(out)</text>
        <dbReference type="Rhea" id="RHEA:42608"/>
        <dbReference type="Rhea" id="RHEA-COMP:9561"/>
        <dbReference type="Rhea" id="RHEA-COMP:9562"/>
        <dbReference type="ChEBI" id="CHEBI:15378"/>
        <dbReference type="ChEBI" id="CHEBI:17757"/>
        <dbReference type="ChEBI" id="CHEBI:57540"/>
        <dbReference type="ChEBI" id="CHEBI:57945"/>
        <dbReference type="ChEBI" id="CHEBI:62192"/>
    </reaction>
</comment>
<dbReference type="AlphaFoldDB" id="A0A7D7D7V7"/>
<dbReference type="GO" id="GO:0009535">
    <property type="term" value="C:chloroplast thylakoid membrane"/>
    <property type="evidence" value="ECO:0007669"/>
    <property type="project" value="UniProtKB-SubCell"/>
</dbReference>
<comment type="subcellular location">
    <subcellularLocation>
        <location evidence="1">Membrane</location>
        <topology evidence="1">Multi-pass membrane protein</topology>
    </subcellularLocation>
    <subcellularLocation>
        <location evidence="16">Plastid</location>
        <location evidence="16">Chloroplast thylakoid membrane</location>
        <topology evidence="16">Multi-pass membrane protein</topology>
    </subcellularLocation>
</comment>
<keyword evidence="8 16" id="KW-0618">Plastoquinone</keyword>
<dbReference type="Pfam" id="PF00361">
    <property type="entry name" value="Proton_antipo_M"/>
    <property type="match status" value="1"/>
</dbReference>
<organism evidence="19">
    <name type="scientific">Metagentiana rhodantha</name>
    <dbReference type="NCBI Taxonomy" id="50767"/>
    <lineage>
        <taxon>Eukaryota</taxon>
        <taxon>Viridiplantae</taxon>
        <taxon>Streptophyta</taxon>
        <taxon>Embryophyta</taxon>
        <taxon>Tracheophyta</taxon>
        <taxon>Spermatophyta</taxon>
        <taxon>Magnoliopsida</taxon>
        <taxon>eudicotyledons</taxon>
        <taxon>Gunneridae</taxon>
        <taxon>Pentapetalae</taxon>
        <taxon>asterids</taxon>
        <taxon>lamiids</taxon>
        <taxon>Gentianales</taxon>
        <taxon>Gentianaceae</taxon>
        <taxon>Gentianeae</taxon>
        <taxon>Gentianinae</taxon>
        <taxon>Metagentiana</taxon>
    </lineage>
</organism>
<evidence type="ECO:0000256" key="4">
    <source>
        <dbReference type="ARBA" id="ARBA00022640"/>
    </source>
</evidence>